<dbReference type="AlphaFoldDB" id="A0A562KMY0"/>
<reference evidence="3 4" key="1">
    <citation type="journal article" date="2015" name="Stand. Genomic Sci.">
        <title>Genomic Encyclopedia of Bacterial and Archaeal Type Strains, Phase III: the genomes of soil and plant-associated and newly described type strains.</title>
        <authorList>
            <person name="Whitman W.B."/>
            <person name="Woyke T."/>
            <person name="Klenk H.P."/>
            <person name="Zhou Y."/>
            <person name="Lilburn T.G."/>
            <person name="Beck B.J."/>
            <person name="De Vos P."/>
            <person name="Vandamme P."/>
            <person name="Eisen J.A."/>
            <person name="Garrity G."/>
            <person name="Hugenholtz P."/>
            <person name="Kyrpides N.C."/>
        </authorList>
    </citation>
    <scope>NUCLEOTIDE SEQUENCE [LARGE SCALE GENOMIC DNA]</scope>
    <source>
        <strain evidence="3 4">CGMCC 1.7748</strain>
    </source>
</reference>
<proteinExistence type="predicted"/>
<name>A0A562KMY0_SPHWJ</name>
<keyword evidence="1" id="KW-0456">Lyase</keyword>
<sequence length="407" mass="46504">MAVQTVMERTKETRDLGYPVYDADGHYYETMDTFRRHLPKKFHKDFQYVQVDGRTKLAINGHISEYIPNPTFDVVAAPGTHEIWYRGENWEGKTLRELTGDALAYQSEFSNPETRLKLLDEQGVHAQLIFPTLASVIEGHMGNNIELMAACVHSLNAWVADDWTFAYKDRLFPCAYISLADVDLACEELDWALQHGARHVLIRPAPVPGLFGPRSPGLPEFDKFWAKVNEANIFVVLHVSDSGYDQIYRWWGSGAKEMLAFDRSDPLKACIDSQGRAIADMISALIAHGVMSRFPNIRWVSAENGSIWVPHLMKMLHRAYGQMPHSFEKDPVEIFQQCVYVAPYYEENLNELKVHVPAERMLFGSDWPHPEGLKLPLDFLNEVKDFNPAEQQMFMSSNLKGLLEGKR</sequence>
<dbReference type="SUPFAM" id="SSF51556">
    <property type="entry name" value="Metallo-dependent hydrolases"/>
    <property type="match status" value="1"/>
</dbReference>
<dbReference type="InterPro" id="IPR032466">
    <property type="entry name" value="Metal_Hydrolase"/>
</dbReference>
<dbReference type="InterPro" id="IPR006680">
    <property type="entry name" value="Amidohydro-rel"/>
</dbReference>
<evidence type="ECO:0000313" key="3">
    <source>
        <dbReference type="EMBL" id="TWH96615.1"/>
    </source>
</evidence>
<evidence type="ECO:0000313" key="4">
    <source>
        <dbReference type="Proteomes" id="UP000316624"/>
    </source>
</evidence>
<organism evidence="3 4">
    <name type="scientific">Sphingobium wenxiniae (strain DSM 21828 / CGMCC 1.7748 / JZ-1)</name>
    <dbReference type="NCBI Taxonomy" id="595605"/>
    <lineage>
        <taxon>Bacteria</taxon>
        <taxon>Pseudomonadati</taxon>
        <taxon>Pseudomonadota</taxon>
        <taxon>Alphaproteobacteria</taxon>
        <taxon>Sphingomonadales</taxon>
        <taxon>Sphingomonadaceae</taxon>
        <taxon>Sphingobium</taxon>
    </lineage>
</organism>
<feature type="domain" description="Amidohydrolase-related" evidence="2">
    <location>
        <begin position="108"/>
        <end position="398"/>
    </location>
</feature>
<evidence type="ECO:0000256" key="1">
    <source>
        <dbReference type="ARBA" id="ARBA00023239"/>
    </source>
</evidence>
<dbReference type="GO" id="GO:0016787">
    <property type="term" value="F:hydrolase activity"/>
    <property type="evidence" value="ECO:0007669"/>
    <property type="project" value="UniProtKB-KW"/>
</dbReference>
<protein>
    <submittedName>
        <fullName evidence="3">Putative TIM-barrel fold metal-dependent hydrolase</fullName>
    </submittedName>
</protein>
<dbReference type="Gene3D" id="3.20.20.140">
    <property type="entry name" value="Metal-dependent hydrolases"/>
    <property type="match status" value="1"/>
</dbReference>
<dbReference type="Proteomes" id="UP000316624">
    <property type="component" value="Unassembled WGS sequence"/>
</dbReference>
<accession>A0A562KMY0</accession>
<evidence type="ECO:0000259" key="2">
    <source>
        <dbReference type="Pfam" id="PF04909"/>
    </source>
</evidence>
<gene>
    <name evidence="3" type="ORF">IQ35_00546</name>
</gene>
<dbReference type="EMBL" id="VLKK01000002">
    <property type="protein sequence ID" value="TWH96615.1"/>
    <property type="molecule type" value="Genomic_DNA"/>
</dbReference>
<dbReference type="InterPro" id="IPR032465">
    <property type="entry name" value="ACMSD"/>
</dbReference>
<dbReference type="GO" id="GO:0016831">
    <property type="term" value="F:carboxy-lyase activity"/>
    <property type="evidence" value="ECO:0007669"/>
    <property type="project" value="InterPro"/>
</dbReference>
<dbReference type="Pfam" id="PF04909">
    <property type="entry name" value="Amidohydro_2"/>
    <property type="match status" value="1"/>
</dbReference>
<dbReference type="GO" id="GO:0005737">
    <property type="term" value="C:cytoplasm"/>
    <property type="evidence" value="ECO:0007669"/>
    <property type="project" value="TreeGrafter"/>
</dbReference>
<keyword evidence="3" id="KW-0378">Hydrolase</keyword>
<dbReference type="PANTHER" id="PTHR21240">
    <property type="entry name" value="2-AMINO-3-CARBOXYLMUCONATE-6-SEMIALDEHYDE DECARBOXYLASE"/>
    <property type="match status" value="1"/>
</dbReference>
<dbReference type="PANTHER" id="PTHR21240:SF28">
    <property type="entry name" value="ISO-OROTATE DECARBOXYLASE (EUROFUNG)"/>
    <property type="match status" value="1"/>
</dbReference>
<dbReference type="GO" id="GO:0019748">
    <property type="term" value="P:secondary metabolic process"/>
    <property type="evidence" value="ECO:0007669"/>
    <property type="project" value="TreeGrafter"/>
</dbReference>
<keyword evidence="4" id="KW-1185">Reference proteome</keyword>
<comment type="caution">
    <text evidence="3">The sequence shown here is derived from an EMBL/GenBank/DDBJ whole genome shotgun (WGS) entry which is preliminary data.</text>
</comment>
<dbReference type="RefSeq" id="WP_236614798.1">
    <property type="nucleotide sequence ID" value="NZ_JACIIY010000009.1"/>
</dbReference>